<evidence type="ECO:0000313" key="2">
    <source>
        <dbReference type="EMBL" id="MBB5378784.1"/>
    </source>
</evidence>
<name>A0A7W8NQ86_9DEIO</name>
<reference evidence="1" key="4">
    <citation type="submission" date="2024-05" db="EMBL/GenBank/DDBJ databases">
        <authorList>
            <person name="Sun Q."/>
            <person name="Zhou Y."/>
        </authorList>
    </citation>
    <scope>NUCLEOTIDE SEQUENCE</scope>
    <source>
        <strain evidence="1">CGMCC 1.18437</strain>
    </source>
</reference>
<dbReference type="EMBL" id="JACHFK010000015">
    <property type="protein sequence ID" value="MBB5378784.1"/>
    <property type="molecule type" value="Genomic_DNA"/>
</dbReference>
<reference evidence="2 3" key="3">
    <citation type="submission" date="2020-08" db="EMBL/GenBank/DDBJ databases">
        <title>Genomic Encyclopedia of Type Strains, Phase IV (KMG-IV): sequencing the most valuable type-strain genomes for metagenomic binning, comparative biology and taxonomic classification.</title>
        <authorList>
            <person name="Goeker M."/>
        </authorList>
    </citation>
    <scope>NUCLEOTIDE SEQUENCE [LARGE SCALE GENOMIC DNA]</scope>
    <source>
        <strain evidence="2 3">DSM 27521</strain>
    </source>
</reference>
<dbReference type="Proteomes" id="UP000619376">
    <property type="component" value="Unassembled WGS sequence"/>
</dbReference>
<proteinExistence type="predicted"/>
<evidence type="ECO:0000313" key="4">
    <source>
        <dbReference type="Proteomes" id="UP000619376"/>
    </source>
</evidence>
<dbReference type="Proteomes" id="UP000539473">
    <property type="component" value="Unassembled WGS sequence"/>
</dbReference>
<dbReference type="EMBL" id="BNAJ01000014">
    <property type="protein sequence ID" value="GHF60755.1"/>
    <property type="molecule type" value="Genomic_DNA"/>
</dbReference>
<reference evidence="1" key="1">
    <citation type="journal article" date="2014" name="Int. J. Syst. Evol. Microbiol.">
        <title>Complete genome of a new Firmicutes species belonging to the dominant human colonic microbiota ('Ruminococcus bicirculans') reveals two chromosomes and a selective capacity to utilize plant glucans.</title>
        <authorList>
            <consortium name="NISC Comparative Sequencing Program"/>
            <person name="Wegmann U."/>
            <person name="Louis P."/>
            <person name="Goesmann A."/>
            <person name="Henrissat B."/>
            <person name="Duncan S.H."/>
            <person name="Flint H.J."/>
        </authorList>
    </citation>
    <scope>NUCLEOTIDE SEQUENCE</scope>
    <source>
        <strain evidence="1">CGMCC 1.18437</strain>
    </source>
</reference>
<evidence type="ECO:0000313" key="1">
    <source>
        <dbReference type="EMBL" id="GHF60755.1"/>
    </source>
</evidence>
<sequence length="233" mass="26843">MTLIFDHSSQGTTGLKFRKPTEGPEYEMVRNFIEHSLPKPNRNQDLIVLVEPRFNAGAPDVVAVYWNRSKLGDFSHRRSVLSKKDIKIMQYIMQSSGADLEDIVSTFSHDCKKSIDKLISEKMIYHKGRKLFAYSKMKKGVIDRILTIEAKIHDWRGGIIQASNYFWLGEEVYLLIRENNNKDKIIDQARILGVGVIFNGEQMKHVGTHDLVPTYGYWMMNEMILFSNGKVNA</sequence>
<reference evidence="4" key="2">
    <citation type="journal article" date="2019" name="Int. J. Syst. Evol. Microbiol.">
        <title>The Global Catalogue of Microorganisms (GCM) 10K type strain sequencing project: providing services to taxonomists for standard genome sequencing and annotation.</title>
        <authorList>
            <consortium name="The Broad Institute Genomics Platform"/>
            <consortium name="The Broad Institute Genome Sequencing Center for Infectious Disease"/>
            <person name="Wu L."/>
            <person name="Ma J."/>
        </authorList>
    </citation>
    <scope>NUCLEOTIDE SEQUENCE [LARGE SCALE GENOMIC DNA]</scope>
    <source>
        <strain evidence="4">CGMCC 1.18437</strain>
    </source>
</reference>
<accession>A0A7W8NQ86</accession>
<dbReference type="RefSeq" id="WP_184115549.1">
    <property type="nucleotide sequence ID" value="NZ_BNAJ01000014.1"/>
</dbReference>
<comment type="caution">
    <text evidence="2">The sequence shown here is derived from an EMBL/GenBank/DDBJ whole genome shotgun (WGS) entry which is preliminary data.</text>
</comment>
<organism evidence="2 3">
    <name type="scientific">Deinococcus metalli</name>
    <dbReference type="NCBI Taxonomy" id="1141878"/>
    <lineage>
        <taxon>Bacteria</taxon>
        <taxon>Thermotogati</taxon>
        <taxon>Deinococcota</taxon>
        <taxon>Deinococci</taxon>
        <taxon>Deinococcales</taxon>
        <taxon>Deinococcaceae</taxon>
        <taxon>Deinococcus</taxon>
    </lineage>
</organism>
<protein>
    <submittedName>
        <fullName evidence="2">Uncharacterized protein</fullName>
    </submittedName>
</protein>
<gene>
    <name evidence="1" type="ORF">GCM10017781_41260</name>
    <name evidence="2" type="ORF">HNQ07_004291</name>
</gene>
<keyword evidence="4" id="KW-1185">Reference proteome</keyword>
<evidence type="ECO:0000313" key="3">
    <source>
        <dbReference type="Proteomes" id="UP000539473"/>
    </source>
</evidence>
<dbReference type="AlphaFoldDB" id="A0A7W8NQ86"/>